<keyword evidence="1" id="KW-0732">Signal</keyword>
<evidence type="ECO:0000313" key="2">
    <source>
        <dbReference type="EMBL" id="RDD62321.1"/>
    </source>
</evidence>
<reference evidence="2 3" key="1">
    <citation type="submission" date="2018-07" db="EMBL/GenBank/DDBJ databases">
        <title>Venubactetium sediminum gen. nov., sp. nov., isolated from a marine solar saltern.</title>
        <authorList>
            <person name="Wang S."/>
        </authorList>
    </citation>
    <scope>NUCLEOTIDE SEQUENCE [LARGE SCALE GENOMIC DNA]</scope>
    <source>
        <strain evidence="2 3">WD2A32</strain>
    </source>
</reference>
<gene>
    <name evidence="2" type="ORF">DRB17_08825</name>
</gene>
<accession>A0A369TAG6</accession>
<sequence>MKRAMLLAPLMAVMMATGAAAEPTPITVHVISKDAKFIGSSMGGVRVTLSDADTGEQLAEGRTAGATGDTAHIMEAAHKRGAPLSEGGAAKFEASIDIDEPTLVRVTAFGPLGQRQSANEVSATQWVLPGKGITGGDGWLLEMPGFNVDVLAPPAHVKLKGLPQTINLHANVTMMCGCPIAPGDLWDADSYEIAALVYRDGELLGEKPLAFAGSASQFTTDLTVDEPGVYEVAVYARDKGNGNTGLDKVTFVVSPQ</sequence>
<dbReference type="Proteomes" id="UP000253941">
    <property type="component" value="Unassembled WGS sequence"/>
</dbReference>
<dbReference type="EMBL" id="QPMH01000006">
    <property type="protein sequence ID" value="RDD62321.1"/>
    <property type="molecule type" value="Genomic_DNA"/>
</dbReference>
<comment type="caution">
    <text evidence="2">The sequence shown here is derived from an EMBL/GenBank/DDBJ whole genome shotgun (WGS) entry which is preliminary data.</text>
</comment>
<dbReference type="RefSeq" id="WP_114581833.1">
    <property type="nucleotide sequence ID" value="NZ_QPMH01000006.1"/>
</dbReference>
<evidence type="ECO:0000313" key="3">
    <source>
        <dbReference type="Proteomes" id="UP000253941"/>
    </source>
</evidence>
<dbReference type="AlphaFoldDB" id="A0A369TAG6"/>
<proteinExistence type="predicted"/>
<protein>
    <submittedName>
        <fullName evidence="2">Uncharacterized protein</fullName>
    </submittedName>
</protein>
<evidence type="ECO:0000256" key="1">
    <source>
        <dbReference type="SAM" id="SignalP"/>
    </source>
</evidence>
<feature type="chain" id="PRO_5016826521" evidence="1">
    <location>
        <begin position="22"/>
        <end position="256"/>
    </location>
</feature>
<organism evidence="2 3">
    <name type="scientific">Ferruginivarius sediminum</name>
    <dbReference type="NCBI Taxonomy" id="2661937"/>
    <lineage>
        <taxon>Bacteria</taxon>
        <taxon>Pseudomonadati</taxon>
        <taxon>Pseudomonadota</taxon>
        <taxon>Alphaproteobacteria</taxon>
        <taxon>Rhodospirillales</taxon>
        <taxon>Rhodospirillaceae</taxon>
        <taxon>Ferruginivarius</taxon>
    </lineage>
</organism>
<feature type="signal peptide" evidence="1">
    <location>
        <begin position="1"/>
        <end position="21"/>
    </location>
</feature>
<name>A0A369TAG6_9PROT</name>
<keyword evidence="3" id="KW-1185">Reference proteome</keyword>